<proteinExistence type="inferred from homology"/>
<dbReference type="InterPro" id="IPR010864">
    <property type="entry name" value="D-lyxose_isomer"/>
</dbReference>
<evidence type="ECO:0000256" key="8">
    <source>
        <dbReference type="ARBA" id="ARBA00044972"/>
    </source>
</evidence>
<keyword evidence="3" id="KW-0464">Manganese</keyword>
<evidence type="ECO:0000313" key="10">
    <source>
        <dbReference type="Proteomes" id="UP000297253"/>
    </source>
</evidence>
<evidence type="ECO:0000256" key="6">
    <source>
        <dbReference type="ARBA" id="ARBA00044907"/>
    </source>
</evidence>
<gene>
    <name evidence="9" type="ORF">E4T82_11050</name>
</gene>
<dbReference type="Pfam" id="PF07385">
    <property type="entry name" value="Lyx_isomer"/>
    <property type="match status" value="1"/>
</dbReference>
<evidence type="ECO:0000256" key="3">
    <source>
        <dbReference type="ARBA" id="ARBA00023211"/>
    </source>
</evidence>
<comment type="caution">
    <text evidence="9">The sequence shown here is derived from an EMBL/GenBank/DDBJ whole genome shotgun (WGS) entry which is preliminary data.</text>
</comment>
<evidence type="ECO:0000256" key="7">
    <source>
        <dbReference type="ARBA" id="ARBA00044951"/>
    </source>
</evidence>
<accession>A0A4Y9J8F9</accession>
<keyword evidence="2" id="KW-0479">Metal-binding</keyword>
<protein>
    <recommendedName>
        <fullName evidence="8">D-lyxose ketol-isomerase</fullName>
        <ecNumber evidence="8">5.3.1.15</ecNumber>
    </recommendedName>
</protein>
<dbReference type="GO" id="GO:0047828">
    <property type="term" value="F:D-lyxose ketol-isomerase activity"/>
    <property type="evidence" value="ECO:0007669"/>
    <property type="project" value="UniProtKB-EC"/>
</dbReference>
<dbReference type="AlphaFoldDB" id="A0A4Y9J8F9"/>
<evidence type="ECO:0000256" key="1">
    <source>
        <dbReference type="ARBA" id="ARBA00001936"/>
    </source>
</evidence>
<sequence>MTYKERILDFYRNSGIVFSQEELTQIEYADFGLGNIEIEGLNLIVYINNERYCAKEMVLLPGQTCPEHLHPRRGENLEIEGKQETFRVRKGKVYLYVEGEETSDIAAIIPEPSKDFYTVFHEIILEAGEQYTIPPSTKHWFQAASDGAVISEFSSPSDDASDIFTNPKIKR</sequence>
<keyword evidence="5" id="KW-0119">Carbohydrate metabolism</keyword>
<comment type="similarity">
    <text evidence="7">Belongs to the D-lyxose ketol-isomerase family.</text>
</comment>
<comment type="catalytic activity">
    <reaction evidence="6">
        <text>D-lyxose = D-xylulose</text>
        <dbReference type="Rhea" id="RHEA:14201"/>
        <dbReference type="ChEBI" id="CHEBI:16789"/>
        <dbReference type="ChEBI" id="CHEBI:17140"/>
        <dbReference type="EC" id="5.3.1.15"/>
    </reaction>
</comment>
<dbReference type="GO" id="GO:0046872">
    <property type="term" value="F:metal ion binding"/>
    <property type="evidence" value="ECO:0007669"/>
    <property type="project" value="UniProtKB-KW"/>
</dbReference>
<dbReference type="RefSeq" id="WP_135182843.1">
    <property type="nucleotide sequence ID" value="NZ_JADGKZ010000024.1"/>
</dbReference>
<name>A0A4Y9J8F9_9STRE</name>
<evidence type="ECO:0000256" key="4">
    <source>
        <dbReference type="ARBA" id="ARBA00023235"/>
    </source>
</evidence>
<dbReference type="Proteomes" id="UP000297253">
    <property type="component" value="Unassembled WGS sequence"/>
</dbReference>
<dbReference type="EC" id="5.3.1.15" evidence="8"/>
<evidence type="ECO:0000256" key="2">
    <source>
        <dbReference type="ARBA" id="ARBA00022723"/>
    </source>
</evidence>
<dbReference type="SUPFAM" id="SSF51182">
    <property type="entry name" value="RmlC-like cupins"/>
    <property type="match status" value="1"/>
</dbReference>
<dbReference type="InterPro" id="IPR014710">
    <property type="entry name" value="RmlC-like_jellyroll"/>
</dbReference>
<dbReference type="OrthoDB" id="9781654at2"/>
<organism evidence="9 10">
    <name type="scientific">Streptococcus cuniculi</name>
    <dbReference type="NCBI Taxonomy" id="1432788"/>
    <lineage>
        <taxon>Bacteria</taxon>
        <taxon>Bacillati</taxon>
        <taxon>Bacillota</taxon>
        <taxon>Bacilli</taxon>
        <taxon>Lactobacillales</taxon>
        <taxon>Streptococcaceae</taxon>
        <taxon>Streptococcus</taxon>
    </lineage>
</organism>
<keyword evidence="4 9" id="KW-0413">Isomerase</keyword>
<dbReference type="EMBL" id="SPPD01000024">
    <property type="protein sequence ID" value="TFU96791.1"/>
    <property type="molecule type" value="Genomic_DNA"/>
</dbReference>
<reference evidence="9 10" key="1">
    <citation type="submission" date="2019-03" db="EMBL/GenBank/DDBJ databases">
        <title>Diversity of the mouse oral microbiome.</title>
        <authorList>
            <person name="Joseph S."/>
            <person name="Aduse-Opoku J."/>
            <person name="Curtis M."/>
            <person name="Wade W."/>
            <person name="Hashim A."/>
        </authorList>
    </citation>
    <scope>NUCLEOTIDE SEQUENCE [LARGE SCALE GENOMIC DNA]</scope>
    <source>
        <strain evidence="9 10">WM131</strain>
    </source>
</reference>
<dbReference type="InterPro" id="IPR011051">
    <property type="entry name" value="RmlC_Cupin_sf"/>
</dbReference>
<dbReference type="Gene3D" id="2.60.120.10">
    <property type="entry name" value="Jelly Rolls"/>
    <property type="match status" value="1"/>
</dbReference>
<comment type="cofactor">
    <cofactor evidence="1">
        <name>Mn(2+)</name>
        <dbReference type="ChEBI" id="CHEBI:29035"/>
    </cofactor>
</comment>
<dbReference type="CDD" id="cd20308">
    <property type="entry name" value="cupin_YdaE"/>
    <property type="match status" value="1"/>
</dbReference>
<evidence type="ECO:0000313" key="9">
    <source>
        <dbReference type="EMBL" id="TFU96791.1"/>
    </source>
</evidence>
<evidence type="ECO:0000256" key="5">
    <source>
        <dbReference type="ARBA" id="ARBA00023277"/>
    </source>
</evidence>